<evidence type="ECO:0000313" key="9">
    <source>
        <dbReference type="EMBL" id="XCH24595.1"/>
    </source>
</evidence>
<keyword evidence="3" id="KW-0597">Phosphoprotein</keyword>
<evidence type="ECO:0000256" key="3">
    <source>
        <dbReference type="ARBA" id="ARBA00022553"/>
    </source>
</evidence>
<dbReference type="Pfam" id="PF13181">
    <property type="entry name" value="TPR_8"/>
    <property type="match status" value="1"/>
</dbReference>
<dbReference type="SUPFAM" id="SSF48452">
    <property type="entry name" value="TPR-like"/>
    <property type="match status" value="1"/>
</dbReference>
<name>A0AAU8FLF0_9BACT</name>
<dbReference type="EMBL" id="CP159289">
    <property type="protein sequence ID" value="XCH24595.1"/>
    <property type="molecule type" value="Genomic_DNA"/>
</dbReference>
<keyword evidence="7" id="KW-0812">Transmembrane</keyword>
<feature type="transmembrane region" description="Helical" evidence="7">
    <location>
        <begin position="386"/>
        <end position="406"/>
    </location>
</feature>
<dbReference type="PROSITE" id="PS50109">
    <property type="entry name" value="HIS_KIN"/>
    <property type="match status" value="1"/>
</dbReference>
<dbReference type="InterPro" id="IPR011990">
    <property type="entry name" value="TPR-like_helical_dom_sf"/>
</dbReference>
<evidence type="ECO:0000256" key="6">
    <source>
        <dbReference type="PROSITE-ProRule" id="PRU00339"/>
    </source>
</evidence>
<dbReference type="GO" id="GO:0000155">
    <property type="term" value="F:phosphorelay sensor kinase activity"/>
    <property type="evidence" value="ECO:0007669"/>
    <property type="project" value="InterPro"/>
</dbReference>
<dbReference type="SMART" id="SM00028">
    <property type="entry name" value="TPR"/>
    <property type="match status" value="4"/>
</dbReference>
<dbReference type="Gene3D" id="1.10.287.130">
    <property type="match status" value="1"/>
</dbReference>
<dbReference type="GO" id="GO:0009927">
    <property type="term" value="F:histidine phosphotransfer kinase activity"/>
    <property type="evidence" value="ECO:0007669"/>
    <property type="project" value="TreeGrafter"/>
</dbReference>
<reference evidence="9" key="1">
    <citation type="submission" date="2024-06" db="EMBL/GenBank/DDBJ databases">
        <title>Sequencing and assembly of the genome of Dyadobacter sp. strain 676, a symbiont of Cyamopsis tetragonoloba.</title>
        <authorList>
            <person name="Guro P."/>
            <person name="Sazanova A."/>
            <person name="Kuznetsova I."/>
            <person name="Belimov A."/>
            <person name="Safronova V."/>
        </authorList>
    </citation>
    <scope>NUCLEOTIDE SEQUENCE</scope>
    <source>
        <strain evidence="9">676</strain>
    </source>
</reference>
<dbReference type="InterPro" id="IPR019734">
    <property type="entry name" value="TPR_rpt"/>
</dbReference>
<dbReference type="Gene3D" id="3.30.565.10">
    <property type="entry name" value="Histidine kinase-like ATPase, C-terminal domain"/>
    <property type="match status" value="1"/>
</dbReference>
<dbReference type="Pfam" id="PF00512">
    <property type="entry name" value="HisKA"/>
    <property type="match status" value="1"/>
</dbReference>
<dbReference type="SUPFAM" id="SSF47384">
    <property type="entry name" value="Homodimeric domain of signal transducing histidine kinase"/>
    <property type="match status" value="1"/>
</dbReference>
<dbReference type="AlphaFoldDB" id="A0AAU8FLF0"/>
<dbReference type="SMART" id="SM00387">
    <property type="entry name" value="HATPase_c"/>
    <property type="match status" value="1"/>
</dbReference>
<comment type="catalytic activity">
    <reaction evidence="1">
        <text>ATP + protein L-histidine = ADP + protein N-phospho-L-histidine.</text>
        <dbReference type="EC" id="2.7.13.3"/>
    </reaction>
</comment>
<dbReference type="RefSeq" id="WP_353719910.1">
    <property type="nucleotide sequence ID" value="NZ_CP159289.1"/>
</dbReference>
<dbReference type="CDD" id="cd00082">
    <property type="entry name" value="HisKA"/>
    <property type="match status" value="1"/>
</dbReference>
<evidence type="ECO:0000259" key="8">
    <source>
        <dbReference type="PROSITE" id="PS50109"/>
    </source>
</evidence>
<evidence type="ECO:0000256" key="2">
    <source>
        <dbReference type="ARBA" id="ARBA00012438"/>
    </source>
</evidence>
<feature type="domain" description="Histidine kinase" evidence="8">
    <location>
        <begin position="453"/>
        <end position="664"/>
    </location>
</feature>
<evidence type="ECO:0000256" key="5">
    <source>
        <dbReference type="ARBA" id="ARBA00022777"/>
    </source>
</evidence>
<keyword evidence="7" id="KW-1133">Transmembrane helix</keyword>
<dbReference type="PANTHER" id="PTHR43047:SF72">
    <property type="entry name" value="OSMOSENSING HISTIDINE PROTEIN KINASE SLN1"/>
    <property type="match status" value="1"/>
</dbReference>
<keyword evidence="5 9" id="KW-0418">Kinase</keyword>
<dbReference type="EC" id="2.7.13.3" evidence="2"/>
<dbReference type="PROSITE" id="PS50005">
    <property type="entry name" value="TPR"/>
    <property type="match status" value="1"/>
</dbReference>
<proteinExistence type="predicted"/>
<protein>
    <recommendedName>
        <fullName evidence="2">histidine kinase</fullName>
        <ecNumber evidence="2">2.7.13.3</ecNumber>
    </recommendedName>
</protein>
<dbReference type="SUPFAM" id="SSF55874">
    <property type="entry name" value="ATPase domain of HSP90 chaperone/DNA topoisomerase II/histidine kinase"/>
    <property type="match status" value="1"/>
</dbReference>
<dbReference type="InterPro" id="IPR004358">
    <property type="entry name" value="Sig_transdc_His_kin-like_C"/>
</dbReference>
<dbReference type="InterPro" id="IPR003594">
    <property type="entry name" value="HATPase_dom"/>
</dbReference>
<evidence type="ECO:0000256" key="1">
    <source>
        <dbReference type="ARBA" id="ARBA00000085"/>
    </source>
</evidence>
<feature type="repeat" description="TPR" evidence="6">
    <location>
        <begin position="186"/>
        <end position="219"/>
    </location>
</feature>
<gene>
    <name evidence="9" type="ORF">ABV298_30590</name>
</gene>
<dbReference type="Gene3D" id="1.25.40.10">
    <property type="entry name" value="Tetratricopeptide repeat domain"/>
    <property type="match status" value="2"/>
</dbReference>
<evidence type="ECO:0000256" key="7">
    <source>
        <dbReference type="SAM" id="Phobius"/>
    </source>
</evidence>
<dbReference type="InterPro" id="IPR036890">
    <property type="entry name" value="HATPase_C_sf"/>
</dbReference>
<dbReference type="InterPro" id="IPR005467">
    <property type="entry name" value="His_kinase_dom"/>
</dbReference>
<dbReference type="FunFam" id="3.30.565.10:FF:000006">
    <property type="entry name" value="Sensor histidine kinase WalK"/>
    <property type="match status" value="1"/>
</dbReference>
<dbReference type="SMART" id="SM00388">
    <property type="entry name" value="HisKA"/>
    <property type="match status" value="1"/>
</dbReference>
<dbReference type="InterPro" id="IPR003661">
    <property type="entry name" value="HisK_dim/P_dom"/>
</dbReference>
<evidence type="ECO:0000256" key="4">
    <source>
        <dbReference type="ARBA" id="ARBA00022679"/>
    </source>
</evidence>
<dbReference type="GO" id="GO:0005886">
    <property type="term" value="C:plasma membrane"/>
    <property type="evidence" value="ECO:0007669"/>
    <property type="project" value="TreeGrafter"/>
</dbReference>
<organism evidence="9">
    <name type="scientific">Dyadobacter sp. 676</name>
    <dbReference type="NCBI Taxonomy" id="3088362"/>
    <lineage>
        <taxon>Bacteria</taxon>
        <taxon>Pseudomonadati</taxon>
        <taxon>Bacteroidota</taxon>
        <taxon>Cytophagia</taxon>
        <taxon>Cytophagales</taxon>
        <taxon>Spirosomataceae</taxon>
        <taxon>Dyadobacter</taxon>
    </lineage>
</organism>
<keyword evidence="4" id="KW-0808">Transferase</keyword>
<accession>A0AAU8FLF0</accession>
<dbReference type="PRINTS" id="PR00344">
    <property type="entry name" value="BCTRLSENSOR"/>
</dbReference>
<dbReference type="Pfam" id="PF02518">
    <property type="entry name" value="HATPase_c"/>
    <property type="match status" value="1"/>
</dbReference>
<dbReference type="InterPro" id="IPR036097">
    <property type="entry name" value="HisK_dim/P_sf"/>
</dbReference>
<sequence length="664" mass="75120">MRCKQTRESDHYPQLKAWIDSLDRNSRKAGVPRTIARLDSFMATLGNRDIRDSIAYYKFMKVLSHRDSTMARSALQYTDSLLGLFASARVREANATDYSKALLLKGDDLLKQKEYYLAYRNYYKGKSFLTSLGETCECARYSSRIANISFKEENYYQAIEYWKQELKELSECREADNFQLEFIEKQGSMRNIGMAYLRLNQPDKALDYFNQANRFISSNAARFPKEQKFIRFSRIVILRNQAEAYALKGDTGTAEKLIKKCLKHDPDIDWSIEVEQESRQLLTQIYIGKRAYDKAQEQLNILRGLPGGATDAATASLYQTLQASILHGQGNYKAASKLLMANLETDRVRKLKKNSENKGHVGQLLQQIQREHETELAAEKDSREALVLKLSVLISVALGVIIYLIWRDARKNAMNLRAVTKLNSVITQSNIALQDTVNALEQAEVEKEDVLKIVAHDLRNPIAAMISGSDMLFWDHAPSAEQAMIIDAIQQSGQLAFGLIGQILQSNPERKKIVKNEEDLAEIVRSCIDMLSYKGREKKQTIYYDYEKAMVPVDREKIWRVFSNLLSNAVKFSPAESAIQVNLQKRTGSMLLTVRDSGIGIPDDLKGQIFLPSNGARRTGTAGEQSFGIGLSICKQIVEAHEGKIWFESVGGAGTTFFVELPAN</sequence>
<keyword evidence="6" id="KW-0802">TPR repeat</keyword>
<dbReference type="PANTHER" id="PTHR43047">
    <property type="entry name" value="TWO-COMPONENT HISTIDINE PROTEIN KINASE"/>
    <property type="match status" value="1"/>
</dbReference>
<keyword evidence="7" id="KW-0472">Membrane</keyword>